<dbReference type="Pfam" id="PF00072">
    <property type="entry name" value="Response_reg"/>
    <property type="match status" value="1"/>
</dbReference>
<protein>
    <recommendedName>
        <fullName evidence="2">histidine kinase</fullName>
        <ecNumber evidence="2">2.7.13.3</ecNumber>
    </recommendedName>
</protein>
<keyword evidence="9" id="KW-0808">Transferase</keyword>
<dbReference type="Gene3D" id="2.10.70.100">
    <property type="match status" value="1"/>
</dbReference>
<feature type="domain" description="PAS" evidence="7">
    <location>
        <begin position="97"/>
        <end position="164"/>
    </location>
</feature>
<dbReference type="AlphaFoldDB" id="A0A225E165"/>
<dbReference type="InterPro" id="IPR001610">
    <property type="entry name" value="PAC"/>
</dbReference>
<accession>A0A225E165</accession>
<dbReference type="PANTHER" id="PTHR43065">
    <property type="entry name" value="SENSOR HISTIDINE KINASE"/>
    <property type="match status" value="1"/>
</dbReference>
<evidence type="ECO:0000256" key="2">
    <source>
        <dbReference type="ARBA" id="ARBA00012438"/>
    </source>
</evidence>
<dbReference type="InterPro" id="IPR013656">
    <property type="entry name" value="PAS_4"/>
</dbReference>
<keyword evidence="9" id="KW-0418">Kinase</keyword>
<dbReference type="PROSITE" id="PS50109">
    <property type="entry name" value="HIS_KIN"/>
    <property type="match status" value="1"/>
</dbReference>
<dbReference type="InterPro" id="IPR013655">
    <property type="entry name" value="PAS_fold_3"/>
</dbReference>
<evidence type="ECO:0000259" key="7">
    <source>
        <dbReference type="PROSITE" id="PS50112"/>
    </source>
</evidence>
<dbReference type="Proteomes" id="UP000214646">
    <property type="component" value="Unassembled WGS sequence"/>
</dbReference>
<dbReference type="CDD" id="cd00130">
    <property type="entry name" value="PAS"/>
    <property type="match status" value="2"/>
</dbReference>
<dbReference type="InterPro" id="IPR000700">
    <property type="entry name" value="PAS-assoc_C"/>
</dbReference>
<dbReference type="InterPro" id="IPR000014">
    <property type="entry name" value="PAS"/>
</dbReference>
<dbReference type="SUPFAM" id="SSF47384">
    <property type="entry name" value="Homodimeric domain of signal transducing histidine kinase"/>
    <property type="match status" value="1"/>
</dbReference>
<dbReference type="SUPFAM" id="SSF52172">
    <property type="entry name" value="CheY-like"/>
    <property type="match status" value="1"/>
</dbReference>
<keyword evidence="10" id="KW-1185">Reference proteome</keyword>
<organism evidence="9 10">
    <name type="scientific">Fimbriiglobus ruber</name>
    <dbReference type="NCBI Taxonomy" id="1908690"/>
    <lineage>
        <taxon>Bacteria</taxon>
        <taxon>Pseudomonadati</taxon>
        <taxon>Planctomycetota</taxon>
        <taxon>Planctomycetia</taxon>
        <taxon>Gemmatales</taxon>
        <taxon>Gemmataceae</taxon>
        <taxon>Fimbriiglobus</taxon>
    </lineage>
</organism>
<dbReference type="PRINTS" id="PR00344">
    <property type="entry name" value="BCTRLSENSOR"/>
</dbReference>
<dbReference type="EMBL" id="NIDE01000001">
    <property type="protein sequence ID" value="OWK47460.1"/>
    <property type="molecule type" value="Genomic_DNA"/>
</dbReference>
<keyword evidence="3 4" id="KW-0597">Phosphoprotein</keyword>
<dbReference type="PROSITE" id="PS50112">
    <property type="entry name" value="PAS"/>
    <property type="match status" value="1"/>
</dbReference>
<evidence type="ECO:0000256" key="1">
    <source>
        <dbReference type="ARBA" id="ARBA00000085"/>
    </source>
</evidence>
<dbReference type="RefSeq" id="WP_161967214.1">
    <property type="nucleotide sequence ID" value="NZ_NIDE01000001.1"/>
</dbReference>
<sequence>MFEVTPNELSRMWAARAIPFVEEDEPAFYQSVEAALARHAAWSHEFHTRGKRTGRIAWFQLHAFPSPTTVDDSERRWTLFVVDITPLKETKARLRQAYQTLSSHIDNTPLAVIEWDREFRVRRWSGQATAIFGWTSDEVIGKHPSEWRFIHVEDASYIAGMLDKFHAHVEPRNVIVNRNYHKSGAVLVCEWHNSALTTESGETWSVLSLVLDVTERSRAADELAKSEERLRASLRSAGMLGWEYDVARMVTVFSGDFAVFHGIPHPGEPLTPDRAILSVHPEDRERVQNETSRAALCGGEIQIEFRGPAPAVDGRPRWFESRATVVKDQHGQLERIVGVTAEVTARKRAEEERAALDKELQVARQRESLGLLAGGIAHDFNNILTVILGNAGLIGTAAAGGVPVGEFVQQIETACHRAAELCKQMSAFAGVGRFLVQQIDLNRVIREATTMLRMAAGHRARVVLELSPAPLPRISADPLQIRQLLHNLVVNASEALGAGTGDVRLATADVVVPGQGEWEVRYSPSPKPGRAVLLTVSDSGHGMTAEVLSRAFEPFYSTKFTGRGLGLPAVQGIARSHRASVGIQSTPFTGTRVEILFPADVVVRLPAGSARLVAPTADTPAWRGTGKVLVADDEPNVRELAASVLEEIGFEVVAADDGARALAAFRVNPSNFRLAVLDLVMPGMSGTELMAAIRALIPDLPVVIMSGFANTLPEPARDDATAPVLLDKPFRIEHFIEAVRTAYTSRKVVHPGDTRSESTSSTKSF</sequence>
<dbReference type="SMART" id="SM00091">
    <property type="entry name" value="PAS"/>
    <property type="match status" value="1"/>
</dbReference>
<dbReference type="InterPro" id="IPR035965">
    <property type="entry name" value="PAS-like_dom_sf"/>
</dbReference>
<dbReference type="SMART" id="SM00448">
    <property type="entry name" value="REC"/>
    <property type="match status" value="1"/>
</dbReference>
<dbReference type="Pfam" id="PF08447">
    <property type="entry name" value="PAS_3"/>
    <property type="match status" value="1"/>
</dbReference>
<comment type="caution">
    <text evidence="9">The sequence shown here is derived from an EMBL/GenBank/DDBJ whole genome shotgun (WGS) entry which is preliminary data.</text>
</comment>
<dbReference type="EC" id="2.7.13.3" evidence="2"/>
<name>A0A225E165_9BACT</name>
<dbReference type="Pfam" id="PF02518">
    <property type="entry name" value="HATPase_c"/>
    <property type="match status" value="1"/>
</dbReference>
<dbReference type="InterPro" id="IPR036097">
    <property type="entry name" value="HisK_dim/P_sf"/>
</dbReference>
<gene>
    <name evidence="9" type="ORF">FRUB_01159</name>
</gene>
<dbReference type="InterPro" id="IPR003594">
    <property type="entry name" value="HATPase_dom"/>
</dbReference>
<dbReference type="SUPFAM" id="SSF55785">
    <property type="entry name" value="PYP-like sensor domain (PAS domain)"/>
    <property type="match status" value="3"/>
</dbReference>
<dbReference type="Gene3D" id="3.40.50.2300">
    <property type="match status" value="1"/>
</dbReference>
<dbReference type="SMART" id="SM00387">
    <property type="entry name" value="HATPase_c"/>
    <property type="match status" value="1"/>
</dbReference>
<dbReference type="SUPFAM" id="SSF55874">
    <property type="entry name" value="ATPase domain of HSP90 chaperone/DNA topoisomerase II/histidine kinase"/>
    <property type="match status" value="1"/>
</dbReference>
<proteinExistence type="predicted"/>
<evidence type="ECO:0000313" key="10">
    <source>
        <dbReference type="Proteomes" id="UP000214646"/>
    </source>
</evidence>
<dbReference type="InterPro" id="IPR036890">
    <property type="entry name" value="HATPase_C_sf"/>
</dbReference>
<feature type="domain" description="PAC" evidence="8">
    <location>
        <begin position="170"/>
        <end position="225"/>
    </location>
</feature>
<dbReference type="InterPro" id="IPR001789">
    <property type="entry name" value="Sig_transdc_resp-reg_receiver"/>
</dbReference>
<dbReference type="SMART" id="SM00388">
    <property type="entry name" value="HisKA"/>
    <property type="match status" value="1"/>
</dbReference>
<dbReference type="PANTHER" id="PTHR43065:SF42">
    <property type="entry name" value="TWO-COMPONENT SENSOR PPRA"/>
    <property type="match status" value="1"/>
</dbReference>
<dbReference type="NCBIfam" id="TIGR00229">
    <property type="entry name" value="sensory_box"/>
    <property type="match status" value="2"/>
</dbReference>
<feature type="domain" description="Histidine kinase" evidence="5">
    <location>
        <begin position="375"/>
        <end position="601"/>
    </location>
</feature>
<dbReference type="SMART" id="SM00086">
    <property type="entry name" value="PAC"/>
    <property type="match status" value="2"/>
</dbReference>
<feature type="modified residue" description="4-aspartylphosphate" evidence="4">
    <location>
        <position position="678"/>
    </location>
</feature>
<evidence type="ECO:0000259" key="6">
    <source>
        <dbReference type="PROSITE" id="PS50110"/>
    </source>
</evidence>
<dbReference type="PROSITE" id="PS50113">
    <property type="entry name" value="PAC"/>
    <property type="match status" value="2"/>
</dbReference>
<evidence type="ECO:0000259" key="8">
    <source>
        <dbReference type="PROSITE" id="PS50113"/>
    </source>
</evidence>
<dbReference type="InterPro" id="IPR011006">
    <property type="entry name" value="CheY-like_superfamily"/>
</dbReference>
<dbReference type="Gene3D" id="1.10.287.130">
    <property type="match status" value="1"/>
</dbReference>
<feature type="domain" description="Response regulatory" evidence="6">
    <location>
        <begin position="627"/>
        <end position="743"/>
    </location>
</feature>
<dbReference type="PROSITE" id="PS50110">
    <property type="entry name" value="RESPONSE_REGULATORY"/>
    <property type="match status" value="1"/>
</dbReference>
<feature type="domain" description="PAC" evidence="8">
    <location>
        <begin position="301"/>
        <end position="355"/>
    </location>
</feature>
<evidence type="ECO:0000256" key="4">
    <source>
        <dbReference type="PROSITE-ProRule" id="PRU00169"/>
    </source>
</evidence>
<dbReference type="InterPro" id="IPR005467">
    <property type="entry name" value="His_kinase_dom"/>
</dbReference>
<dbReference type="Gene3D" id="3.30.565.10">
    <property type="entry name" value="Histidine kinase-like ATPase, C-terminal domain"/>
    <property type="match status" value="1"/>
</dbReference>
<dbReference type="InterPro" id="IPR003661">
    <property type="entry name" value="HisK_dim/P_dom"/>
</dbReference>
<dbReference type="Pfam" id="PF08448">
    <property type="entry name" value="PAS_4"/>
    <property type="match status" value="1"/>
</dbReference>
<dbReference type="OrthoDB" id="220475at2"/>
<comment type="catalytic activity">
    <reaction evidence="1">
        <text>ATP + protein L-histidine = ADP + protein N-phospho-L-histidine.</text>
        <dbReference type="EC" id="2.7.13.3"/>
    </reaction>
</comment>
<reference evidence="10" key="1">
    <citation type="submission" date="2017-06" db="EMBL/GenBank/DDBJ databases">
        <title>Genome analysis of Fimbriiglobus ruber SP5, the first member of the order Planctomycetales with confirmed chitinolytic capability.</title>
        <authorList>
            <person name="Ravin N.V."/>
            <person name="Rakitin A.L."/>
            <person name="Ivanova A.A."/>
            <person name="Beletsky A.V."/>
            <person name="Kulichevskaya I.S."/>
            <person name="Mardanov A.V."/>
            <person name="Dedysh S.N."/>
        </authorList>
    </citation>
    <scope>NUCLEOTIDE SEQUENCE [LARGE SCALE GENOMIC DNA]</scope>
    <source>
        <strain evidence="10">SP5</strain>
    </source>
</reference>
<dbReference type="GO" id="GO:0000155">
    <property type="term" value="F:phosphorelay sensor kinase activity"/>
    <property type="evidence" value="ECO:0007669"/>
    <property type="project" value="InterPro"/>
</dbReference>
<dbReference type="InterPro" id="IPR004358">
    <property type="entry name" value="Sig_transdc_His_kin-like_C"/>
</dbReference>
<dbReference type="Gene3D" id="3.30.450.20">
    <property type="entry name" value="PAS domain"/>
    <property type="match status" value="3"/>
</dbReference>
<evidence type="ECO:0000313" key="9">
    <source>
        <dbReference type="EMBL" id="OWK47460.1"/>
    </source>
</evidence>
<evidence type="ECO:0000259" key="5">
    <source>
        <dbReference type="PROSITE" id="PS50109"/>
    </source>
</evidence>
<dbReference type="CDD" id="cd00082">
    <property type="entry name" value="HisKA"/>
    <property type="match status" value="1"/>
</dbReference>
<evidence type="ECO:0000256" key="3">
    <source>
        <dbReference type="ARBA" id="ARBA00022553"/>
    </source>
</evidence>